<evidence type="ECO:0000256" key="2">
    <source>
        <dbReference type="ARBA" id="ARBA00009533"/>
    </source>
</evidence>
<protein>
    <recommendedName>
        <fullName evidence="3 9">Glutamate decarboxylase</fullName>
        <ecNumber evidence="3 9">4.1.1.15</ecNumber>
    </recommendedName>
</protein>
<dbReference type="GO" id="GO:0006538">
    <property type="term" value="P:L-glutamate catabolic process"/>
    <property type="evidence" value="ECO:0007669"/>
    <property type="project" value="TreeGrafter"/>
</dbReference>
<dbReference type="Gene3D" id="3.40.640.10">
    <property type="entry name" value="Type I PLP-dependent aspartate aminotransferase-like (Major domain)"/>
    <property type="match status" value="1"/>
</dbReference>
<evidence type="ECO:0000256" key="1">
    <source>
        <dbReference type="ARBA" id="ARBA00001933"/>
    </source>
</evidence>
<dbReference type="EC" id="4.1.1.15" evidence="3 9"/>
<evidence type="ECO:0000313" key="10">
    <source>
        <dbReference type="EMBL" id="MBF9069116.1"/>
    </source>
</evidence>
<organism evidence="10 11">
    <name type="scientific">Streptacidiphilus fuscans</name>
    <dbReference type="NCBI Taxonomy" id="2789292"/>
    <lineage>
        <taxon>Bacteria</taxon>
        <taxon>Bacillati</taxon>
        <taxon>Actinomycetota</taxon>
        <taxon>Actinomycetes</taxon>
        <taxon>Kitasatosporales</taxon>
        <taxon>Streptomycetaceae</taxon>
        <taxon>Streptacidiphilus</taxon>
    </lineage>
</organism>
<comment type="caution">
    <text evidence="10">The sequence shown here is derived from an EMBL/GenBank/DDBJ whole genome shotgun (WGS) entry which is preliminary data.</text>
</comment>
<dbReference type="PANTHER" id="PTHR43321:SF3">
    <property type="entry name" value="GLUTAMATE DECARBOXYLASE"/>
    <property type="match status" value="1"/>
</dbReference>
<evidence type="ECO:0000256" key="8">
    <source>
        <dbReference type="RuleBase" id="RU000382"/>
    </source>
</evidence>
<gene>
    <name evidence="10" type="ORF">I2501_13915</name>
</gene>
<dbReference type="InterPro" id="IPR015424">
    <property type="entry name" value="PyrdxlP-dep_Trfase"/>
</dbReference>
<dbReference type="GO" id="GO:0004058">
    <property type="term" value="F:aromatic-L-amino-acid decarboxylase activity"/>
    <property type="evidence" value="ECO:0007669"/>
    <property type="project" value="UniProtKB-ARBA"/>
</dbReference>
<comment type="cofactor">
    <cofactor evidence="1 7 8">
        <name>pyridoxal 5'-phosphate</name>
        <dbReference type="ChEBI" id="CHEBI:597326"/>
    </cofactor>
</comment>
<dbReference type="PANTHER" id="PTHR43321">
    <property type="entry name" value="GLUTAMATE DECARBOXYLASE"/>
    <property type="match status" value="1"/>
</dbReference>
<dbReference type="GO" id="GO:0005829">
    <property type="term" value="C:cytosol"/>
    <property type="evidence" value="ECO:0007669"/>
    <property type="project" value="TreeGrafter"/>
</dbReference>
<keyword evidence="9" id="KW-0210">Decarboxylase</keyword>
<name>A0A931B2L6_9ACTN</name>
<evidence type="ECO:0000256" key="6">
    <source>
        <dbReference type="ARBA" id="ARBA00048868"/>
    </source>
</evidence>
<dbReference type="EMBL" id="JADPRT010000005">
    <property type="protein sequence ID" value="MBF9069116.1"/>
    <property type="molecule type" value="Genomic_DNA"/>
</dbReference>
<dbReference type="RefSeq" id="WP_196194287.1">
    <property type="nucleotide sequence ID" value="NZ_JADPRT010000005.1"/>
</dbReference>
<dbReference type="AlphaFoldDB" id="A0A931B2L6"/>
<sequence length="454" mass="51168">MSKSDVEALFGNRFLTTPAPSETFPERGMSATDAMRLLDEDLVMEGDPQRNLATFVTTWMEPEAQRIIAENLHRNFIDHAEYPISAEIEQRCVRMLADLFHAPGKTAGCRTQGSSEAIMLGALSLKWKWRERRKAAGLSVDRPNLVFGGDVHVVWEKFCRYFDVEPRIVPLAEDKYTIGPQDVEPHLDQNTIGVVAVLGTTFTGHKDDVVGIDKLLRDVRTEQDLDIPIHVDAASGGFVWPFLYPDSKWDFQLEQVRSINVSGHKYGLVYPGIGWLIFRQETDLAKDLVFYENYLGKTDATFTLNFSTGASMVLAQYYNFVRLGRQGYTYVMETMQSNARALADNLRDSGRFEVIGSDLEQLPLAAFRLVGKHAYDESDIAWQLSAERGWMVPAYTLPPNAERVKILRALVKETMSREQVERLTQDIARACATLDHKGATSDIERARVKGGTGY</sequence>
<reference evidence="10" key="1">
    <citation type="submission" date="2020-11" db="EMBL/GenBank/DDBJ databases">
        <title>Isolation and identification of active actinomycetes.</title>
        <authorList>
            <person name="Yu B."/>
        </authorList>
    </citation>
    <scope>NUCLEOTIDE SEQUENCE</scope>
    <source>
        <strain evidence="10">NEAU-YB345</strain>
    </source>
</reference>
<keyword evidence="4 7" id="KW-0663">Pyridoxal phosphate</keyword>
<evidence type="ECO:0000313" key="11">
    <source>
        <dbReference type="Proteomes" id="UP000657385"/>
    </source>
</evidence>
<feature type="modified residue" description="N6-(pyridoxal phosphate)lysine" evidence="7">
    <location>
        <position position="265"/>
    </location>
</feature>
<dbReference type="InterPro" id="IPR010107">
    <property type="entry name" value="Glutamate_decarboxylase"/>
</dbReference>
<proteinExistence type="inferred from homology"/>
<dbReference type="GO" id="GO:0004351">
    <property type="term" value="F:glutamate decarboxylase activity"/>
    <property type="evidence" value="ECO:0007669"/>
    <property type="project" value="UniProtKB-EC"/>
</dbReference>
<dbReference type="NCBIfam" id="TIGR01788">
    <property type="entry name" value="Glu-decarb-GAD"/>
    <property type="match status" value="1"/>
</dbReference>
<accession>A0A931B2L6</accession>
<dbReference type="InterPro" id="IPR015421">
    <property type="entry name" value="PyrdxlP-dep_Trfase_major"/>
</dbReference>
<dbReference type="FunFam" id="3.40.640.10:FF:000017">
    <property type="entry name" value="Glutamate decarboxylase"/>
    <property type="match status" value="1"/>
</dbReference>
<dbReference type="InterPro" id="IPR002129">
    <property type="entry name" value="PyrdxlP-dep_de-COase"/>
</dbReference>
<dbReference type="Gene3D" id="4.10.280.50">
    <property type="match status" value="1"/>
</dbReference>
<evidence type="ECO:0000256" key="4">
    <source>
        <dbReference type="ARBA" id="ARBA00022898"/>
    </source>
</evidence>
<dbReference type="Gene3D" id="3.90.1150.160">
    <property type="match status" value="1"/>
</dbReference>
<comment type="similarity">
    <text evidence="2 8">Belongs to the group II decarboxylase family.</text>
</comment>
<keyword evidence="11" id="KW-1185">Reference proteome</keyword>
<evidence type="ECO:0000256" key="5">
    <source>
        <dbReference type="ARBA" id="ARBA00023239"/>
    </source>
</evidence>
<dbReference type="GO" id="GO:0030170">
    <property type="term" value="F:pyridoxal phosphate binding"/>
    <property type="evidence" value="ECO:0007669"/>
    <property type="project" value="InterPro"/>
</dbReference>
<dbReference type="Pfam" id="PF00282">
    <property type="entry name" value="Pyridoxal_deC"/>
    <property type="match status" value="1"/>
</dbReference>
<dbReference type="Proteomes" id="UP000657385">
    <property type="component" value="Unassembled WGS sequence"/>
</dbReference>
<comment type="catalytic activity">
    <reaction evidence="6 9">
        <text>L-glutamate + H(+) = 4-aminobutanoate + CO2</text>
        <dbReference type="Rhea" id="RHEA:17785"/>
        <dbReference type="ChEBI" id="CHEBI:15378"/>
        <dbReference type="ChEBI" id="CHEBI:16526"/>
        <dbReference type="ChEBI" id="CHEBI:29985"/>
        <dbReference type="ChEBI" id="CHEBI:59888"/>
        <dbReference type="EC" id="4.1.1.15"/>
    </reaction>
</comment>
<keyword evidence="5 8" id="KW-0456">Lyase</keyword>
<evidence type="ECO:0000256" key="3">
    <source>
        <dbReference type="ARBA" id="ARBA00012421"/>
    </source>
</evidence>
<evidence type="ECO:0000256" key="7">
    <source>
        <dbReference type="PIRSR" id="PIRSR602129-50"/>
    </source>
</evidence>
<evidence type="ECO:0000256" key="9">
    <source>
        <dbReference type="RuleBase" id="RU361171"/>
    </source>
</evidence>
<dbReference type="SUPFAM" id="SSF53383">
    <property type="entry name" value="PLP-dependent transferases"/>
    <property type="match status" value="1"/>
</dbReference>